<comment type="caution">
    <text evidence="1">The sequence shown here is derived from an EMBL/GenBank/DDBJ whole genome shotgun (WGS) entry which is preliminary data.</text>
</comment>
<evidence type="ECO:0000313" key="2">
    <source>
        <dbReference type="Proteomes" id="UP000193577"/>
    </source>
</evidence>
<dbReference type="Proteomes" id="UP000193577">
    <property type="component" value="Unassembled WGS sequence"/>
</dbReference>
<dbReference type="EMBL" id="NCXO01000001">
    <property type="protein sequence ID" value="OSC36021.1"/>
    <property type="molecule type" value="Genomic_DNA"/>
</dbReference>
<evidence type="ECO:0000313" key="1">
    <source>
        <dbReference type="EMBL" id="OSC36021.1"/>
    </source>
</evidence>
<sequence length="77" mass="7554">MTTPELLRTDIPVAGVPWPAHKLLALAAGMLTLVLVAAVTGTAAPAVLSGAAVAAAVWVALAAVRGAPRQGSSTARS</sequence>
<accession>A0A7I7SC55</accession>
<protein>
    <submittedName>
        <fullName evidence="1">Uncharacterized protein</fullName>
    </submittedName>
</protein>
<keyword evidence="2" id="KW-1185">Reference proteome</keyword>
<dbReference type="AlphaFoldDB" id="A0A7I7SC55"/>
<name>A0A7I7SC55_9MYCO</name>
<dbReference type="RefSeq" id="WP_069392279.1">
    <property type="nucleotide sequence ID" value="NZ_AP022594.1"/>
</dbReference>
<proteinExistence type="predicted"/>
<gene>
    <name evidence="1" type="ORF">B8W67_00550</name>
</gene>
<reference evidence="1 2" key="1">
    <citation type="submission" date="2017-04" db="EMBL/GenBank/DDBJ databases">
        <title>The new phylogeny of genus Mycobacterium.</title>
        <authorList>
            <person name="Tortoli E."/>
            <person name="Trovato A."/>
            <person name="Cirillo D.M."/>
        </authorList>
    </citation>
    <scope>NUCLEOTIDE SEQUENCE [LARGE SCALE GENOMIC DNA]</scope>
    <source>
        <strain evidence="1 2">KCTC 19819</strain>
    </source>
</reference>
<organism evidence="1 2">
    <name type="scientific">Mycolicibacillus koreensis</name>
    <dbReference type="NCBI Taxonomy" id="1069220"/>
    <lineage>
        <taxon>Bacteria</taxon>
        <taxon>Bacillati</taxon>
        <taxon>Actinomycetota</taxon>
        <taxon>Actinomycetes</taxon>
        <taxon>Mycobacteriales</taxon>
        <taxon>Mycobacteriaceae</taxon>
        <taxon>Mycolicibacillus</taxon>
    </lineage>
</organism>